<keyword evidence="4" id="KW-0274">FAD</keyword>
<accession>A0A366XXU7</accession>
<comment type="cofactor">
    <cofactor evidence="1">
        <name>FAD</name>
        <dbReference type="ChEBI" id="CHEBI:57692"/>
    </cofactor>
</comment>
<dbReference type="OrthoDB" id="9772934at2"/>
<feature type="domain" description="FAD/NAD(P)-binding" evidence="6">
    <location>
        <begin position="3"/>
        <end position="294"/>
    </location>
</feature>
<keyword evidence="5" id="KW-0560">Oxidoreductase</keyword>
<dbReference type="Proteomes" id="UP000253314">
    <property type="component" value="Unassembled WGS sequence"/>
</dbReference>
<comment type="similarity">
    <text evidence="2">Belongs to the NADH dehydrogenase family.</text>
</comment>
<dbReference type="AlphaFoldDB" id="A0A366XXU7"/>
<dbReference type="InterPro" id="IPR051169">
    <property type="entry name" value="NADH-Q_oxidoreductase"/>
</dbReference>
<name>A0A366XXU7_9BACI</name>
<keyword evidence="3" id="KW-0285">Flavoprotein</keyword>
<keyword evidence="8" id="KW-1185">Reference proteome</keyword>
<dbReference type="InterPro" id="IPR036188">
    <property type="entry name" value="FAD/NAD-bd_sf"/>
</dbReference>
<reference evidence="7 8" key="1">
    <citation type="submission" date="2018-07" db="EMBL/GenBank/DDBJ databases">
        <title>Lottiidibacillus patelloidae gen. nov., sp. nov., isolated from the intestinal tract of a marine limpet and the reclassification of B. taeanensis BH030017T, B. algicola KMM 3737T and B. hwajinpoensis SW-72T as genus Lottiidibacillus.</title>
        <authorList>
            <person name="Liu R."/>
            <person name="Huang Z."/>
        </authorList>
    </citation>
    <scope>NUCLEOTIDE SEQUENCE [LARGE SCALE GENOMIC DNA]</scope>
    <source>
        <strain evidence="7 8">BH030017</strain>
    </source>
</reference>
<dbReference type="EMBL" id="QOCW01000005">
    <property type="protein sequence ID" value="RBW70388.1"/>
    <property type="molecule type" value="Genomic_DNA"/>
</dbReference>
<protein>
    <submittedName>
        <fullName evidence="7">Pyridine nucleotide-disulfide oxidoreductase</fullName>
    </submittedName>
</protein>
<evidence type="ECO:0000256" key="4">
    <source>
        <dbReference type="ARBA" id="ARBA00022827"/>
    </source>
</evidence>
<dbReference type="PANTHER" id="PTHR42913">
    <property type="entry name" value="APOPTOSIS-INDUCING FACTOR 1"/>
    <property type="match status" value="1"/>
</dbReference>
<comment type="caution">
    <text evidence="7">The sequence shown here is derived from an EMBL/GenBank/DDBJ whole genome shotgun (WGS) entry which is preliminary data.</text>
</comment>
<gene>
    <name evidence="7" type="ORF">DS031_07435</name>
</gene>
<dbReference type="GO" id="GO:0019646">
    <property type="term" value="P:aerobic electron transport chain"/>
    <property type="evidence" value="ECO:0007669"/>
    <property type="project" value="TreeGrafter"/>
</dbReference>
<evidence type="ECO:0000256" key="1">
    <source>
        <dbReference type="ARBA" id="ARBA00001974"/>
    </source>
</evidence>
<dbReference type="RefSeq" id="WP_113805295.1">
    <property type="nucleotide sequence ID" value="NZ_QOCW01000005.1"/>
</dbReference>
<organism evidence="7 8">
    <name type="scientific">Bacillus taeanensis</name>
    <dbReference type="NCBI Taxonomy" id="273032"/>
    <lineage>
        <taxon>Bacteria</taxon>
        <taxon>Bacillati</taxon>
        <taxon>Bacillota</taxon>
        <taxon>Bacilli</taxon>
        <taxon>Bacillales</taxon>
        <taxon>Bacillaceae</taxon>
        <taxon>Bacillus</taxon>
    </lineage>
</organism>
<evidence type="ECO:0000313" key="7">
    <source>
        <dbReference type="EMBL" id="RBW70388.1"/>
    </source>
</evidence>
<dbReference type="InterPro" id="IPR017584">
    <property type="entry name" value="Pyridine_nucleo_diS_OxRdtase_N"/>
</dbReference>
<sequence length="361" mass="40207">MKKLLLVGGGHAHLHIIKMLEKESLVNTEITLISPSRFHYYSGMFSGFTEGLYSEEEIRIDLKKLAEKAAVNWIEAAVLSVDPEQKMVLTTLGDVLTYDVLSFDIGSLTAGTDLQGVLEHVKCVKPNYQFSETIKHIREKENIVVVGGGAAGVEISLSLAAYRKHNKINGSITLVSSSELLPEEQNQTVNKITKLVKEKGVRLLTNKKINKVTEKHLHAAGGEAILYDEVLWLAGPKAPKIFQVSNLPTDENGYLLVENTLQVKKYPSIFGTGDCAALNNYPSLPKTGVYAVREAPVLYRNIKGFLTDGAGEYFKPQKDFLSILSIGNREGFLLYKGRAFHGKWAWLLKNKIDKRFIKPYQ</sequence>
<dbReference type="Pfam" id="PF07992">
    <property type="entry name" value="Pyr_redox_2"/>
    <property type="match status" value="1"/>
</dbReference>
<dbReference type="PANTHER" id="PTHR42913:SF9">
    <property type="entry name" value="SLR1591 PROTEIN"/>
    <property type="match status" value="1"/>
</dbReference>
<dbReference type="NCBIfam" id="TIGR03169">
    <property type="entry name" value="Nterm_to_SelD"/>
    <property type="match status" value="1"/>
</dbReference>
<evidence type="ECO:0000256" key="5">
    <source>
        <dbReference type="ARBA" id="ARBA00023002"/>
    </source>
</evidence>
<evidence type="ECO:0000256" key="3">
    <source>
        <dbReference type="ARBA" id="ARBA00022630"/>
    </source>
</evidence>
<proteinExistence type="inferred from homology"/>
<evidence type="ECO:0000256" key="2">
    <source>
        <dbReference type="ARBA" id="ARBA00005272"/>
    </source>
</evidence>
<dbReference type="SUPFAM" id="SSF51905">
    <property type="entry name" value="FAD/NAD(P)-binding domain"/>
    <property type="match status" value="2"/>
</dbReference>
<dbReference type="Gene3D" id="3.50.50.100">
    <property type="match status" value="1"/>
</dbReference>
<dbReference type="InterPro" id="IPR023753">
    <property type="entry name" value="FAD/NAD-binding_dom"/>
</dbReference>
<evidence type="ECO:0000259" key="6">
    <source>
        <dbReference type="Pfam" id="PF07992"/>
    </source>
</evidence>
<evidence type="ECO:0000313" key="8">
    <source>
        <dbReference type="Proteomes" id="UP000253314"/>
    </source>
</evidence>
<dbReference type="GO" id="GO:0003955">
    <property type="term" value="F:NAD(P)H dehydrogenase (quinone) activity"/>
    <property type="evidence" value="ECO:0007669"/>
    <property type="project" value="TreeGrafter"/>
</dbReference>